<gene>
    <name evidence="10" type="primary">recJ</name>
    <name evidence="10" type="ORF">ACFOUV_02410</name>
</gene>
<protein>
    <recommendedName>
        <fullName evidence="2">Single-stranded-DNA-specific exonuclease RecJ</fullName>
    </recommendedName>
</protein>
<organism evidence="10 11">
    <name type="scientific">Oceanobacillus longus</name>
    <dbReference type="NCBI Taxonomy" id="930120"/>
    <lineage>
        <taxon>Bacteria</taxon>
        <taxon>Bacillati</taxon>
        <taxon>Bacillota</taxon>
        <taxon>Bacilli</taxon>
        <taxon>Bacillales</taxon>
        <taxon>Bacillaceae</taxon>
        <taxon>Oceanobacillus</taxon>
    </lineage>
</organism>
<dbReference type="EMBL" id="JBHSAO010000001">
    <property type="protein sequence ID" value="MFC4022670.1"/>
    <property type="molecule type" value="Genomic_DNA"/>
</dbReference>
<evidence type="ECO:0000256" key="2">
    <source>
        <dbReference type="ARBA" id="ARBA00019841"/>
    </source>
</evidence>
<dbReference type="InterPro" id="IPR038763">
    <property type="entry name" value="DHH_sf"/>
</dbReference>
<dbReference type="InterPro" id="IPR004610">
    <property type="entry name" value="RecJ"/>
</dbReference>
<dbReference type="InterPro" id="IPR051673">
    <property type="entry name" value="SSDNA_exonuclease_RecJ"/>
</dbReference>
<comment type="caution">
    <text evidence="10">The sequence shown here is derived from an EMBL/GenBank/DDBJ whole genome shotgun (WGS) entry which is preliminary data.</text>
</comment>
<keyword evidence="11" id="KW-1185">Reference proteome</keyword>
<sequence length="772" mass="87222">MLESKAIWKYTTTENQTEVLTDDTLDVSPTVKKLLQQRGITNTEDARKFLSPDLKNLHIPLQIDSIEKASERVHKAIDSNEKILVFGDYDADGVSSTTVLIKALHELGALCDYYIPNRFTEGYGPNESAFRRAAENGYSLIITVDTGIASVHEAFVAKQLGIDLIITDHHEPQKELPEAYAILHPKCSPDYPFQELAGVGVAFKFAQALLGYFPKHLLEFAAIGTIADLVPLVDENRILSFYGLHALTISKKPGIKALKRICKIEGNVSEEDVGFLIGPRINAVGRLQDADLAVKLLLTEDADLAQEIAEEIDAINEQRKKIVNDIVKEAELIVQSSDSHGVIIAAKEGWNEGVLGIVASKLVRKYDRPAIVLTIKPETGEVKGSARSIPAFDLFQNCMKIRDLFTHFGGHSQAAGMTFPLENMVHVQNKLDLFIQEELTEEDFKQEIMISAELALEDINEGLVSEIDKLAPFGMGNPKPIIQVKEIPSDARKIGSAKNHLKLQFKKEGFSLDGIAFGMGELYDHISPHTPLTIAGELGINEWNGNRKAQILIQDMKIEEWQLFDFRGKRKMEIKPVGNGKELIISNSVERIHNQIEQVSYNTSMEMVDEKDSLYLYDLPEKLESLTRIIQHVKPLNIYVFFHLEDSAYLSAFPSREEFVWFYALCRQRKVMDMKQELTKIMNHKGWNKDKIIFISNVFFELGFVKIENGIIEVQSNPIKKDLQDSKLYQERLEKAAIEKQLYYSNYQELKQWFTSCMDYLGSPKEEAINGL</sequence>
<dbReference type="PANTHER" id="PTHR30255">
    <property type="entry name" value="SINGLE-STRANDED-DNA-SPECIFIC EXONUCLEASE RECJ"/>
    <property type="match status" value="1"/>
</dbReference>
<evidence type="ECO:0000259" key="6">
    <source>
        <dbReference type="Pfam" id="PF01368"/>
    </source>
</evidence>
<dbReference type="PANTHER" id="PTHR30255:SF2">
    <property type="entry name" value="SINGLE-STRANDED-DNA-SPECIFIC EXONUCLEASE RECJ"/>
    <property type="match status" value="1"/>
</dbReference>
<dbReference type="Gene3D" id="2.40.50.460">
    <property type="match status" value="1"/>
</dbReference>
<dbReference type="InterPro" id="IPR041122">
    <property type="entry name" value="RecJ_OB"/>
</dbReference>
<dbReference type="Pfam" id="PF01368">
    <property type="entry name" value="DHH"/>
    <property type="match status" value="1"/>
</dbReference>
<feature type="domain" description="DHHA1" evidence="7">
    <location>
        <begin position="342"/>
        <end position="436"/>
    </location>
</feature>
<feature type="domain" description="RecJ OB" evidence="9">
    <location>
        <begin position="451"/>
        <end position="555"/>
    </location>
</feature>
<dbReference type="Pfam" id="PF17768">
    <property type="entry name" value="RecJ_OB"/>
    <property type="match status" value="1"/>
</dbReference>
<dbReference type="Pfam" id="PF10141">
    <property type="entry name" value="ssDNA-exonuc_C"/>
    <property type="match status" value="1"/>
</dbReference>
<dbReference type="InterPro" id="IPR018779">
    <property type="entry name" value="RecJ_C"/>
</dbReference>
<evidence type="ECO:0000259" key="7">
    <source>
        <dbReference type="Pfam" id="PF02272"/>
    </source>
</evidence>
<evidence type="ECO:0000259" key="8">
    <source>
        <dbReference type="Pfam" id="PF10141"/>
    </source>
</evidence>
<evidence type="ECO:0000313" key="11">
    <source>
        <dbReference type="Proteomes" id="UP001595772"/>
    </source>
</evidence>
<proteinExistence type="inferred from homology"/>
<comment type="similarity">
    <text evidence="1">Belongs to the RecJ family.</text>
</comment>
<evidence type="ECO:0000256" key="3">
    <source>
        <dbReference type="ARBA" id="ARBA00022722"/>
    </source>
</evidence>
<dbReference type="SUPFAM" id="SSF64182">
    <property type="entry name" value="DHH phosphoesterases"/>
    <property type="match status" value="1"/>
</dbReference>
<evidence type="ECO:0000256" key="1">
    <source>
        <dbReference type="ARBA" id="ARBA00005915"/>
    </source>
</evidence>
<dbReference type="RefSeq" id="WP_379495172.1">
    <property type="nucleotide sequence ID" value="NZ_JBHSAO010000001.1"/>
</dbReference>
<keyword evidence="4" id="KW-0378">Hydrolase</keyword>
<dbReference type="NCBIfam" id="TIGR00644">
    <property type="entry name" value="recJ"/>
    <property type="match status" value="1"/>
</dbReference>
<dbReference type="InterPro" id="IPR001667">
    <property type="entry name" value="DDH_dom"/>
</dbReference>
<dbReference type="Proteomes" id="UP001595772">
    <property type="component" value="Unassembled WGS sequence"/>
</dbReference>
<dbReference type="GO" id="GO:0004527">
    <property type="term" value="F:exonuclease activity"/>
    <property type="evidence" value="ECO:0007669"/>
    <property type="project" value="UniProtKB-KW"/>
</dbReference>
<keyword evidence="3" id="KW-0540">Nuclease</keyword>
<keyword evidence="5 10" id="KW-0269">Exonuclease</keyword>
<evidence type="ECO:0000259" key="9">
    <source>
        <dbReference type="Pfam" id="PF17768"/>
    </source>
</evidence>
<name>A0ABV8GS04_9BACI</name>
<dbReference type="InterPro" id="IPR003156">
    <property type="entry name" value="DHHA1_dom"/>
</dbReference>
<dbReference type="Gene3D" id="3.90.1640.30">
    <property type="match status" value="1"/>
</dbReference>
<dbReference type="Pfam" id="PF02272">
    <property type="entry name" value="DHHA1"/>
    <property type="match status" value="1"/>
</dbReference>
<accession>A0ABV8GS04</accession>
<evidence type="ECO:0000256" key="5">
    <source>
        <dbReference type="ARBA" id="ARBA00022839"/>
    </source>
</evidence>
<reference evidence="11" key="1">
    <citation type="journal article" date="2019" name="Int. J. Syst. Evol. Microbiol.">
        <title>The Global Catalogue of Microorganisms (GCM) 10K type strain sequencing project: providing services to taxonomists for standard genome sequencing and annotation.</title>
        <authorList>
            <consortium name="The Broad Institute Genomics Platform"/>
            <consortium name="The Broad Institute Genome Sequencing Center for Infectious Disease"/>
            <person name="Wu L."/>
            <person name="Ma J."/>
        </authorList>
    </citation>
    <scope>NUCLEOTIDE SEQUENCE [LARGE SCALE GENOMIC DNA]</scope>
    <source>
        <strain evidence="11">IBRC-M 10703</strain>
    </source>
</reference>
<evidence type="ECO:0000256" key="4">
    <source>
        <dbReference type="ARBA" id="ARBA00022801"/>
    </source>
</evidence>
<evidence type="ECO:0000313" key="10">
    <source>
        <dbReference type="EMBL" id="MFC4022670.1"/>
    </source>
</evidence>
<feature type="domain" description="DDH" evidence="6">
    <location>
        <begin position="82"/>
        <end position="225"/>
    </location>
</feature>
<feature type="domain" description="Single-stranded-DNA-specific exonuclease RecJ C-terminal" evidence="8">
    <location>
        <begin position="562"/>
        <end position="754"/>
    </location>
</feature>